<dbReference type="InterPro" id="IPR029063">
    <property type="entry name" value="SAM-dependent_MTases_sf"/>
</dbReference>
<reference evidence="12" key="1">
    <citation type="submission" date="2014-09" db="EMBL/GenBank/DDBJ databases">
        <authorList>
            <person name="Magalhaes I.L.F."/>
            <person name="Oliveira U."/>
            <person name="Santos F.R."/>
            <person name="Vidigal T.H.D.A."/>
            <person name="Brescovit A.D."/>
            <person name="Santos A.J."/>
        </authorList>
    </citation>
    <scope>NUCLEOTIDE SEQUENCE</scope>
    <source>
        <tissue evidence="12">Shoot tissue taken approximately 20 cm above the soil surface</tissue>
    </source>
</reference>
<evidence type="ECO:0000256" key="6">
    <source>
        <dbReference type="ARBA" id="ARBA00023011"/>
    </source>
</evidence>
<dbReference type="EC" id="2.1.1.-" evidence="10"/>
<reference evidence="12" key="2">
    <citation type="journal article" date="2015" name="Data Brief">
        <title>Shoot transcriptome of the giant reed, Arundo donax.</title>
        <authorList>
            <person name="Barrero R.A."/>
            <person name="Guerrero F.D."/>
            <person name="Moolhuijzen P."/>
            <person name="Goolsby J.A."/>
            <person name="Tidwell J."/>
            <person name="Bellgard S.E."/>
            <person name="Bellgard M.I."/>
        </authorList>
    </citation>
    <scope>NUCLEOTIDE SEQUENCE</scope>
    <source>
        <tissue evidence="12">Shoot tissue taken approximately 20 cm above the soil surface</tissue>
    </source>
</reference>
<keyword evidence="5" id="KW-0752">Steroid biosynthesis</keyword>
<name>A0A0A9F5M6_ARUDO</name>
<dbReference type="InterPro" id="IPR013705">
    <property type="entry name" value="Sterol_MeTrfase_C"/>
</dbReference>
<evidence type="ECO:0000256" key="8">
    <source>
        <dbReference type="ARBA" id="ARBA00023221"/>
    </source>
</evidence>
<dbReference type="CDD" id="cd02440">
    <property type="entry name" value="AdoMet_MTases"/>
    <property type="match status" value="1"/>
</dbReference>
<dbReference type="PANTHER" id="PTHR44068">
    <property type="entry name" value="ZGC:194242"/>
    <property type="match status" value="1"/>
</dbReference>
<evidence type="ECO:0000256" key="7">
    <source>
        <dbReference type="ARBA" id="ARBA00023166"/>
    </source>
</evidence>
<dbReference type="Gene3D" id="3.40.50.150">
    <property type="entry name" value="Vaccinia Virus protein VP39"/>
    <property type="match status" value="1"/>
</dbReference>
<dbReference type="GO" id="GO:0032259">
    <property type="term" value="P:methylation"/>
    <property type="evidence" value="ECO:0007669"/>
    <property type="project" value="UniProtKB-KW"/>
</dbReference>
<keyword evidence="5" id="KW-0443">Lipid metabolism</keyword>
<keyword evidence="7" id="KW-1207">Sterol metabolism</keyword>
<keyword evidence="2 9" id="KW-0489">Methyltransferase</keyword>
<keyword evidence="5" id="KW-0444">Lipid biosynthesis</keyword>
<evidence type="ECO:0000313" key="12">
    <source>
        <dbReference type="EMBL" id="JAE06514.1"/>
    </source>
</evidence>
<proteinExistence type="inferred from homology"/>
<dbReference type="InterPro" id="IPR030384">
    <property type="entry name" value="MeTrfase_SMT"/>
</dbReference>
<dbReference type="Pfam" id="PF08498">
    <property type="entry name" value="Sterol_MT_C"/>
    <property type="match status" value="1"/>
</dbReference>
<sequence length="246" mass="27449">MKVLDVGCGIGGPLREIARFSSTEITGLNNNAYQISRGKELISAAGLSEQCNFIKGDFMNMPIPDNTFDAAYAIEATIHAPDALGVYREIYRVLKPGQYFALDEFCLTDKFDPNNTKHRTIKAEIELGSGLPDIRTTRQCIQVIKDAGFEVVFVKDLAEDSPCPWYQDIEPGYFSCTSFKNSRVGQFFTRAIVTTLEFLCIAPKGSMRLFDIMQTASHGLVTGSREQILTVFFFVLGRKPLKQTET</sequence>
<evidence type="ECO:0000256" key="9">
    <source>
        <dbReference type="PROSITE-ProRule" id="PRU01022"/>
    </source>
</evidence>
<keyword evidence="3 9" id="KW-0808">Transferase</keyword>
<dbReference type="GO" id="GO:0016126">
    <property type="term" value="P:sterol biosynthetic process"/>
    <property type="evidence" value="ECO:0007669"/>
    <property type="project" value="UniProtKB-UniPathway"/>
</dbReference>
<evidence type="ECO:0000256" key="3">
    <source>
        <dbReference type="ARBA" id="ARBA00022679"/>
    </source>
</evidence>
<protein>
    <recommendedName>
        <fullName evidence="10">Methyltransferase</fullName>
        <ecNumber evidence="10">2.1.1.-</ecNumber>
    </recommendedName>
</protein>
<evidence type="ECO:0000256" key="5">
    <source>
        <dbReference type="ARBA" id="ARBA00022955"/>
    </source>
</evidence>
<dbReference type="EMBL" id="GBRH01191382">
    <property type="protein sequence ID" value="JAE06514.1"/>
    <property type="molecule type" value="Transcribed_RNA"/>
</dbReference>
<keyword evidence="8" id="KW-0753">Steroid metabolism</keyword>
<evidence type="ECO:0000259" key="11">
    <source>
        <dbReference type="PROSITE" id="PS51685"/>
    </source>
</evidence>
<feature type="domain" description="SAM-dependent methyltransferase Erg6/SMT-type" evidence="11">
    <location>
        <begin position="1"/>
        <end position="240"/>
    </location>
</feature>
<evidence type="ECO:0000256" key="2">
    <source>
        <dbReference type="ARBA" id="ARBA00022603"/>
    </source>
</evidence>
<dbReference type="PROSITE" id="PS51685">
    <property type="entry name" value="SAM_MT_ERG6_SMT"/>
    <property type="match status" value="1"/>
</dbReference>
<dbReference type="Pfam" id="PF08241">
    <property type="entry name" value="Methyltransf_11"/>
    <property type="match status" value="1"/>
</dbReference>
<dbReference type="SUPFAM" id="SSF53335">
    <property type="entry name" value="S-adenosyl-L-methionine-dependent methyltransferases"/>
    <property type="match status" value="1"/>
</dbReference>
<dbReference type="GO" id="GO:0003838">
    <property type="term" value="F:sterol 24-C-methyltransferase activity"/>
    <property type="evidence" value="ECO:0007669"/>
    <property type="project" value="TreeGrafter"/>
</dbReference>
<dbReference type="InterPro" id="IPR013216">
    <property type="entry name" value="Methyltransf_11"/>
</dbReference>
<evidence type="ECO:0000256" key="10">
    <source>
        <dbReference type="RuleBase" id="RU362025"/>
    </source>
</evidence>
<keyword evidence="4 9" id="KW-0949">S-adenosyl-L-methionine</keyword>
<comment type="pathway">
    <text evidence="1">Steroid biosynthesis; sterol biosynthesis.</text>
</comment>
<evidence type="ECO:0000256" key="4">
    <source>
        <dbReference type="ARBA" id="ARBA00022691"/>
    </source>
</evidence>
<dbReference type="InterPro" id="IPR050447">
    <property type="entry name" value="Erg6_SMT_methyltransf"/>
</dbReference>
<dbReference type="PANTHER" id="PTHR44068:SF2">
    <property type="entry name" value="METHYLTRANSFERASE"/>
    <property type="match status" value="1"/>
</dbReference>
<evidence type="ECO:0000256" key="1">
    <source>
        <dbReference type="ARBA" id="ARBA00004938"/>
    </source>
</evidence>
<accession>A0A0A9F5M6</accession>
<comment type="similarity">
    <text evidence="9 10">Belongs to the class I-like SAM-binding methyltransferase superfamily. Erg6/SMT family.</text>
</comment>
<keyword evidence="6" id="KW-0756">Sterol biosynthesis</keyword>
<dbReference type="GO" id="GO:0005783">
    <property type="term" value="C:endoplasmic reticulum"/>
    <property type="evidence" value="ECO:0007669"/>
    <property type="project" value="TreeGrafter"/>
</dbReference>
<organism evidence="12">
    <name type="scientific">Arundo donax</name>
    <name type="common">Giant reed</name>
    <name type="synonym">Donax arundinaceus</name>
    <dbReference type="NCBI Taxonomy" id="35708"/>
    <lineage>
        <taxon>Eukaryota</taxon>
        <taxon>Viridiplantae</taxon>
        <taxon>Streptophyta</taxon>
        <taxon>Embryophyta</taxon>
        <taxon>Tracheophyta</taxon>
        <taxon>Spermatophyta</taxon>
        <taxon>Magnoliopsida</taxon>
        <taxon>Liliopsida</taxon>
        <taxon>Poales</taxon>
        <taxon>Poaceae</taxon>
        <taxon>PACMAD clade</taxon>
        <taxon>Arundinoideae</taxon>
        <taxon>Arundineae</taxon>
        <taxon>Arundo</taxon>
    </lineage>
</organism>
<dbReference type="AlphaFoldDB" id="A0A0A9F5M6"/>
<dbReference type="UniPathway" id="UPA00766"/>